<proteinExistence type="predicted"/>
<feature type="transmembrane region" description="Helical" evidence="2">
    <location>
        <begin position="40"/>
        <end position="61"/>
    </location>
</feature>
<dbReference type="EMBL" id="FN393067">
    <property type="protein sequence ID" value="CAY79128.1"/>
    <property type="molecule type" value="Genomic_DNA"/>
</dbReference>
<keyword evidence="2" id="KW-0812">Transmembrane</keyword>
<name>C8Z6W2_YEAS8</name>
<feature type="region of interest" description="Disordered" evidence="1">
    <location>
        <begin position="95"/>
        <end position="119"/>
    </location>
</feature>
<keyword evidence="2" id="KW-0472">Membrane</keyword>
<feature type="transmembrane region" description="Helical" evidence="2">
    <location>
        <begin position="15"/>
        <end position="33"/>
    </location>
</feature>
<keyword evidence="2" id="KW-1133">Transmembrane helix</keyword>
<dbReference type="OrthoDB" id="10405987at2759"/>
<gene>
    <name evidence="3" type="ORF">EC1118_1E8_0485g</name>
</gene>
<feature type="compositionally biased region" description="Basic residues" evidence="1">
    <location>
        <begin position="104"/>
        <end position="113"/>
    </location>
</feature>
<protein>
    <submittedName>
        <fullName evidence="3">EC1118_1E8_0485p</fullName>
    </submittedName>
</protein>
<accession>C8Z6W2</accession>
<dbReference type="AlphaFoldDB" id="C8Z6W2"/>
<sequence length="153" mass="18021">MKKEKKTPTPLPSHHVLFAEPGFFLCNFFFVLLKHTQINPFFYFLFILLFIIYIAIIYFVFIRISHFSFSLCRQCNSLGRMIFMCAYLPAASSRSVANPALPPQKKKKKKKKRELSERGRLKSRPREILVLTYVGNRIFNELWQLGRVVKAKD</sequence>
<evidence type="ECO:0000313" key="3">
    <source>
        <dbReference type="EMBL" id="CAY79128.1"/>
    </source>
</evidence>
<evidence type="ECO:0000256" key="2">
    <source>
        <dbReference type="SAM" id="Phobius"/>
    </source>
</evidence>
<organism evidence="3">
    <name type="scientific">Saccharomyces cerevisiae (strain Lalvin EC1118 / Prise de mousse)</name>
    <name type="common">Baker's yeast</name>
    <dbReference type="NCBI Taxonomy" id="643680"/>
    <lineage>
        <taxon>Eukaryota</taxon>
        <taxon>Fungi</taxon>
        <taxon>Dikarya</taxon>
        <taxon>Ascomycota</taxon>
        <taxon>Saccharomycotina</taxon>
        <taxon>Saccharomycetes</taxon>
        <taxon>Saccharomycetales</taxon>
        <taxon>Saccharomycetaceae</taxon>
        <taxon>Saccharomyces</taxon>
    </lineage>
</organism>
<reference evidence="3" key="1">
    <citation type="journal article" date="2009" name="Proc. Natl. Acad. Sci. U.S.A.">
        <title>Eukaryote-to-eukaryote gene transfer events revealed by the genome sequence of the wine yeast Saccharomyces cerevisiae EC1118.</title>
        <authorList>
            <person name="Novo M."/>
            <person name="Bigey F."/>
            <person name="Beyne E."/>
            <person name="Galeote V."/>
            <person name="Gavory F."/>
            <person name="Mallet S."/>
            <person name="Cambot B."/>
            <person name="Legras J.L."/>
            <person name="Wincker P."/>
            <person name="Casaregola S."/>
            <person name="Dequin S."/>
        </authorList>
    </citation>
    <scope>NUCLEOTIDE SEQUENCE [LARGE SCALE GENOMIC DNA]</scope>
    <source>
        <strain evidence="3">Lalvin EC1118</strain>
        <strain>Lalvin EC1118 / Prise de mousse</strain>
    </source>
</reference>
<dbReference type="HOGENOM" id="CLU_1714735_0_0_1"/>
<evidence type="ECO:0000256" key="1">
    <source>
        <dbReference type="SAM" id="MobiDB-lite"/>
    </source>
</evidence>